<dbReference type="EMBL" id="BMRP01000046">
    <property type="protein sequence ID" value="GGU94617.1"/>
    <property type="molecule type" value="Genomic_DNA"/>
</dbReference>
<sequence length="68" mass="6761">MCGVVRNGSGQMPFPAGAFGRPARTATPVPRTDPALPSIPAGPGPDRIGPDRIGPAQSGPTEPSVSPS</sequence>
<evidence type="ECO:0000313" key="2">
    <source>
        <dbReference type="EMBL" id="GGU94617.1"/>
    </source>
</evidence>
<feature type="compositionally biased region" description="Polar residues" evidence="1">
    <location>
        <begin position="58"/>
        <end position="68"/>
    </location>
</feature>
<name>A0ABQ2VKQ3_9ACTN</name>
<organism evidence="2 3">
    <name type="scientific">Streptomyces albospinus</name>
    <dbReference type="NCBI Taxonomy" id="285515"/>
    <lineage>
        <taxon>Bacteria</taxon>
        <taxon>Bacillati</taxon>
        <taxon>Actinomycetota</taxon>
        <taxon>Actinomycetes</taxon>
        <taxon>Kitasatosporales</taxon>
        <taxon>Streptomycetaceae</taxon>
        <taxon>Streptomyces</taxon>
    </lineage>
</organism>
<dbReference type="Proteomes" id="UP000654471">
    <property type="component" value="Unassembled WGS sequence"/>
</dbReference>
<accession>A0ABQ2VKQ3</accession>
<evidence type="ECO:0000313" key="3">
    <source>
        <dbReference type="Proteomes" id="UP000654471"/>
    </source>
</evidence>
<proteinExistence type="predicted"/>
<evidence type="ECO:0000256" key="1">
    <source>
        <dbReference type="SAM" id="MobiDB-lite"/>
    </source>
</evidence>
<protein>
    <submittedName>
        <fullName evidence="2">Uncharacterized protein</fullName>
    </submittedName>
</protein>
<feature type="region of interest" description="Disordered" evidence="1">
    <location>
        <begin position="1"/>
        <end position="68"/>
    </location>
</feature>
<keyword evidence="3" id="KW-1185">Reference proteome</keyword>
<gene>
    <name evidence="2" type="ORF">GCM10010211_72150</name>
</gene>
<reference evidence="3" key="1">
    <citation type="journal article" date="2019" name="Int. J. Syst. Evol. Microbiol.">
        <title>The Global Catalogue of Microorganisms (GCM) 10K type strain sequencing project: providing services to taxonomists for standard genome sequencing and annotation.</title>
        <authorList>
            <consortium name="The Broad Institute Genomics Platform"/>
            <consortium name="The Broad Institute Genome Sequencing Center for Infectious Disease"/>
            <person name="Wu L."/>
            <person name="Ma J."/>
        </authorList>
    </citation>
    <scope>NUCLEOTIDE SEQUENCE [LARGE SCALE GENOMIC DNA]</scope>
    <source>
        <strain evidence="3">JCM 3399</strain>
    </source>
</reference>
<comment type="caution">
    <text evidence="2">The sequence shown here is derived from an EMBL/GenBank/DDBJ whole genome shotgun (WGS) entry which is preliminary data.</text>
</comment>